<proteinExistence type="predicted"/>
<dbReference type="PANTHER" id="PTHR11727">
    <property type="entry name" value="DIMETHYLADENOSINE TRANSFERASE"/>
    <property type="match status" value="1"/>
</dbReference>
<comment type="caution">
    <text evidence="8">The sequence shown here is derived from an EMBL/GenBank/DDBJ whole genome shotgun (WGS) entry which is preliminary data.</text>
</comment>
<keyword evidence="3" id="KW-0489">Methyltransferase</keyword>
<dbReference type="GO" id="GO:0005759">
    <property type="term" value="C:mitochondrial matrix"/>
    <property type="evidence" value="ECO:0007669"/>
    <property type="project" value="TreeGrafter"/>
</dbReference>
<dbReference type="InterPro" id="IPR023165">
    <property type="entry name" value="rRNA_Ade_diMease-like_C"/>
</dbReference>
<comment type="function">
    <text evidence="7">Mitochondrial transcription factor that confers selective promoter recognition on the core subunit of the yeast mitochondrial RNA polymerase. Interacts with DNA in a non-specific manner.</text>
</comment>
<keyword evidence="4" id="KW-0808">Transferase</keyword>
<organism evidence="8 9">
    <name type="scientific">Truncatella angustata</name>
    <dbReference type="NCBI Taxonomy" id="152316"/>
    <lineage>
        <taxon>Eukaryota</taxon>
        <taxon>Fungi</taxon>
        <taxon>Dikarya</taxon>
        <taxon>Ascomycota</taxon>
        <taxon>Pezizomycotina</taxon>
        <taxon>Sordariomycetes</taxon>
        <taxon>Xylariomycetidae</taxon>
        <taxon>Amphisphaeriales</taxon>
        <taxon>Sporocadaceae</taxon>
        <taxon>Truncatella</taxon>
    </lineage>
</organism>
<dbReference type="RefSeq" id="XP_045957590.1">
    <property type="nucleotide sequence ID" value="XM_046096996.1"/>
</dbReference>
<evidence type="ECO:0000256" key="5">
    <source>
        <dbReference type="ARBA" id="ARBA00022691"/>
    </source>
</evidence>
<dbReference type="EMBL" id="JAGPXC010000005">
    <property type="protein sequence ID" value="KAH6653313.1"/>
    <property type="molecule type" value="Genomic_DNA"/>
</dbReference>
<accession>A0A9P8ZXS2</accession>
<evidence type="ECO:0000256" key="4">
    <source>
        <dbReference type="ARBA" id="ARBA00022679"/>
    </source>
</evidence>
<dbReference type="SUPFAM" id="SSF53335">
    <property type="entry name" value="S-adenosyl-L-methionine-dependent methyltransferases"/>
    <property type="match status" value="1"/>
</dbReference>
<dbReference type="GeneID" id="70125888"/>
<dbReference type="InterPro" id="IPR001737">
    <property type="entry name" value="KsgA/Erm"/>
</dbReference>
<feature type="non-terminal residue" evidence="8">
    <location>
        <position position="564"/>
    </location>
</feature>
<dbReference type="OrthoDB" id="16079at2759"/>
<dbReference type="GO" id="GO:0034245">
    <property type="term" value="C:mitochondrial DNA-directed RNA polymerase complex"/>
    <property type="evidence" value="ECO:0007669"/>
    <property type="project" value="TreeGrafter"/>
</dbReference>
<keyword evidence="6" id="KW-0694">RNA-binding</keyword>
<keyword evidence="9" id="KW-1185">Reference proteome</keyword>
<feature type="non-terminal residue" evidence="8">
    <location>
        <position position="1"/>
    </location>
</feature>
<dbReference type="PANTHER" id="PTHR11727:SF17">
    <property type="entry name" value="DIMETHYLADENOSINE TRANSFERASE 1, MITOCHONDRIAL"/>
    <property type="match status" value="1"/>
</dbReference>
<reference evidence="8" key="1">
    <citation type="journal article" date="2021" name="Nat. Commun.">
        <title>Genetic determinants of endophytism in the Arabidopsis root mycobiome.</title>
        <authorList>
            <person name="Mesny F."/>
            <person name="Miyauchi S."/>
            <person name="Thiergart T."/>
            <person name="Pickel B."/>
            <person name="Atanasova L."/>
            <person name="Karlsson M."/>
            <person name="Huettel B."/>
            <person name="Barry K.W."/>
            <person name="Haridas S."/>
            <person name="Chen C."/>
            <person name="Bauer D."/>
            <person name="Andreopoulos W."/>
            <person name="Pangilinan J."/>
            <person name="LaButti K."/>
            <person name="Riley R."/>
            <person name="Lipzen A."/>
            <person name="Clum A."/>
            <person name="Drula E."/>
            <person name="Henrissat B."/>
            <person name="Kohler A."/>
            <person name="Grigoriev I.V."/>
            <person name="Martin F.M."/>
            <person name="Hacquard S."/>
        </authorList>
    </citation>
    <scope>NUCLEOTIDE SEQUENCE</scope>
    <source>
        <strain evidence="8">MPI-SDFR-AT-0073</strain>
    </source>
</reference>
<comment type="subcellular location">
    <subcellularLocation>
        <location evidence="1">Mitochondrion</location>
    </subcellularLocation>
</comment>
<name>A0A9P8ZXS2_9PEZI</name>
<evidence type="ECO:0000313" key="9">
    <source>
        <dbReference type="Proteomes" id="UP000758603"/>
    </source>
</evidence>
<evidence type="ECO:0000313" key="8">
    <source>
        <dbReference type="EMBL" id="KAH6653313.1"/>
    </source>
</evidence>
<evidence type="ECO:0000256" key="6">
    <source>
        <dbReference type="ARBA" id="ARBA00022884"/>
    </source>
</evidence>
<dbReference type="InterPro" id="IPR029063">
    <property type="entry name" value="SAM-dependent_MTases_sf"/>
</dbReference>
<dbReference type="AlphaFoldDB" id="A0A9P8ZXS2"/>
<dbReference type="Gene3D" id="3.40.50.150">
    <property type="entry name" value="Vaccinia Virus protein VP39"/>
    <property type="match status" value="1"/>
</dbReference>
<sequence length="564" mass="64336">SKSLTSANLIAATPLATQLERTRVWKKTVRSDSLKSARSAPPPVSGDKTRVNIVSEPLCDDILSYIGKSLEPHQGCDLIDLYPGAGLWSTKLHNFLKPRSHIMMEPDADLYRPFLEPLLERKGTTLIPKSGIVWHELNDILTPEHLPNQTVHHKDSPGANMKNDTLLVTCNLAFHPRKRLFSFESIAMLLIHQFMDAIKNGALFHKYGLVRMLLWVRREDKINILPRLIQNRRRPSTDAELYCEAINEVVTHGGPEKKDFNRDENIERASALAVLNRMKKANIKVPEGRESDAFKQAMLDSALKPKAAPNPGSCPPVMKRNYLEMQASLEEKQPQHGTAEFKRLQEYGWRRTADTKRLERAHNLFSRHEELTQLKQAGKISDEELHAAEEQLSEIIDRLPVFASSEFTSLRDNLHIWKQDEPAMLWDKRTVEPIIAEEQEFYPNCDTCLLDIMPGPVHPLIRDIGAGSSRSGECFELIQKSMWANPKAPIDKALDGVYPGAADWILPRCPSFRDPARGGCLVNAKHMTLTVRTLNRKQWEELLEQWYAWPFHPEFRDLVARSQD</sequence>
<dbReference type="GO" id="GO:0032259">
    <property type="term" value="P:methylation"/>
    <property type="evidence" value="ECO:0007669"/>
    <property type="project" value="UniProtKB-KW"/>
</dbReference>
<dbReference type="GO" id="GO:0034246">
    <property type="term" value="F:mitochondrial transcription factor activity"/>
    <property type="evidence" value="ECO:0007669"/>
    <property type="project" value="TreeGrafter"/>
</dbReference>
<evidence type="ECO:0000256" key="3">
    <source>
        <dbReference type="ARBA" id="ARBA00022603"/>
    </source>
</evidence>
<dbReference type="GO" id="GO:0006391">
    <property type="term" value="P:transcription initiation at mitochondrial promoter"/>
    <property type="evidence" value="ECO:0007669"/>
    <property type="project" value="TreeGrafter"/>
</dbReference>
<dbReference type="GO" id="GO:0003723">
    <property type="term" value="F:RNA binding"/>
    <property type="evidence" value="ECO:0007669"/>
    <property type="project" value="UniProtKB-KW"/>
</dbReference>
<dbReference type="Gene3D" id="1.10.8.100">
    <property type="entry name" value="Ribosomal RNA adenine dimethylase-like, domain 2"/>
    <property type="match status" value="1"/>
</dbReference>
<dbReference type="Proteomes" id="UP000758603">
    <property type="component" value="Unassembled WGS sequence"/>
</dbReference>
<evidence type="ECO:0000256" key="1">
    <source>
        <dbReference type="ARBA" id="ARBA00004173"/>
    </source>
</evidence>
<evidence type="ECO:0000256" key="7">
    <source>
        <dbReference type="ARBA" id="ARBA00024915"/>
    </source>
</evidence>
<dbReference type="GO" id="GO:0008168">
    <property type="term" value="F:methyltransferase activity"/>
    <property type="evidence" value="ECO:0007669"/>
    <property type="project" value="UniProtKB-KW"/>
</dbReference>
<protein>
    <recommendedName>
        <fullName evidence="2">Mitochondrial transcription factor 1</fullName>
    </recommendedName>
</protein>
<evidence type="ECO:0000256" key="2">
    <source>
        <dbReference type="ARBA" id="ARBA00013836"/>
    </source>
</evidence>
<gene>
    <name evidence="8" type="ORF">BKA67DRAFT_492159</name>
</gene>
<keyword evidence="5" id="KW-0949">S-adenosyl-L-methionine</keyword>